<accession>A0A0E9PE13</accession>
<reference evidence="1" key="1">
    <citation type="submission" date="2014-11" db="EMBL/GenBank/DDBJ databases">
        <authorList>
            <person name="Amaro Gonzalez C."/>
        </authorList>
    </citation>
    <scope>NUCLEOTIDE SEQUENCE</scope>
</reference>
<name>A0A0E9PE13_ANGAN</name>
<sequence>MTFKRASNLGQCPHNSTGSMCSVPVGTVLTLHSADAPLPNQE</sequence>
<reference evidence="1" key="2">
    <citation type="journal article" date="2015" name="Fish Shellfish Immunol.">
        <title>Early steps in the European eel (Anguilla anguilla)-Vibrio vulnificus interaction in the gills: Role of the RtxA13 toxin.</title>
        <authorList>
            <person name="Callol A."/>
            <person name="Pajuelo D."/>
            <person name="Ebbesson L."/>
            <person name="Teles M."/>
            <person name="MacKenzie S."/>
            <person name="Amaro C."/>
        </authorList>
    </citation>
    <scope>NUCLEOTIDE SEQUENCE</scope>
</reference>
<evidence type="ECO:0000313" key="1">
    <source>
        <dbReference type="EMBL" id="JAH02749.1"/>
    </source>
</evidence>
<organism evidence="1">
    <name type="scientific">Anguilla anguilla</name>
    <name type="common">European freshwater eel</name>
    <name type="synonym">Muraena anguilla</name>
    <dbReference type="NCBI Taxonomy" id="7936"/>
    <lineage>
        <taxon>Eukaryota</taxon>
        <taxon>Metazoa</taxon>
        <taxon>Chordata</taxon>
        <taxon>Craniata</taxon>
        <taxon>Vertebrata</taxon>
        <taxon>Euteleostomi</taxon>
        <taxon>Actinopterygii</taxon>
        <taxon>Neopterygii</taxon>
        <taxon>Teleostei</taxon>
        <taxon>Anguilliformes</taxon>
        <taxon>Anguillidae</taxon>
        <taxon>Anguilla</taxon>
    </lineage>
</organism>
<protein>
    <submittedName>
        <fullName evidence="1">Uncharacterized protein</fullName>
    </submittedName>
</protein>
<dbReference type="EMBL" id="GBXM01105828">
    <property type="protein sequence ID" value="JAH02749.1"/>
    <property type="molecule type" value="Transcribed_RNA"/>
</dbReference>
<proteinExistence type="predicted"/>
<dbReference type="AlphaFoldDB" id="A0A0E9PE13"/>